<feature type="region of interest" description="Disordered" evidence="1">
    <location>
        <begin position="1"/>
        <end position="21"/>
    </location>
</feature>
<protein>
    <submittedName>
        <fullName evidence="2">Uncharacterized protein</fullName>
    </submittedName>
</protein>
<sequence length="132" mass="14403">MNHAPGPPPLARQQTSPNPRVGLSSIVHRQVTEYKVDHYLQPIYGLLGIYVGPRSVCTVMPACPSTIHRAATESGVQSTTDGVPTYIHTYIVHKFPQRSLSHSGGLLSYFFLPSPVPVRGVEGGPAEVFLWQ</sequence>
<dbReference type="Proteomes" id="UP000247810">
    <property type="component" value="Unassembled WGS sequence"/>
</dbReference>
<evidence type="ECO:0000313" key="3">
    <source>
        <dbReference type="Proteomes" id="UP000247810"/>
    </source>
</evidence>
<organism evidence="2 3">
    <name type="scientific">Aspergillus ellipticus CBS 707.79</name>
    <dbReference type="NCBI Taxonomy" id="1448320"/>
    <lineage>
        <taxon>Eukaryota</taxon>
        <taxon>Fungi</taxon>
        <taxon>Dikarya</taxon>
        <taxon>Ascomycota</taxon>
        <taxon>Pezizomycotina</taxon>
        <taxon>Eurotiomycetes</taxon>
        <taxon>Eurotiomycetidae</taxon>
        <taxon>Eurotiales</taxon>
        <taxon>Aspergillaceae</taxon>
        <taxon>Aspergillus</taxon>
        <taxon>Aspergillus subgen. Circumdati</taxon>
    </lineage>
</organism>
<evidence type="ECO:0000313" key="2">
    <source>
        <dbReference type="EMBL" id="PYH99942.1"/>
    </source>
</evidence>
<accession>A0A319F4I5</accession>
<keyword evidence="3" id="KW-1185">Reference proteome</keyword>
<feature type="compositionally biased region" description="Pro residues" evidence="1">
    <location>
        <begin position="1"/>
        <end position="10"/>
    </location>
</feature>
<reference evidence="2 3" key="1">
    <citation type="submission" date="2018-02" db="EMBL/GenBank/DDBJ databases">
        <title>The genomes of Aspergillus section Nigri reveals drivers in fungal speciation.</title>
        <authorList>
            <consortium name="DOE Joint Genome Institute"/>
            <person name="Vesth T.C."/>
            <person name="Nybo J."/>
            <person name="Theobald S."/>
            <person name="Brandl J."/>
            <person name="Frisvad J.C."/>
            <person name="Nielsen K.F."/>
            <person name="Lyhne E.K."/>
            <person name="Kogle M.E."/>
            <person name="Kuo A."/>
            <person name="Riley R."/>
            <person name="Clum A."/>
            <person name="Nolan M."/>
            <person name="Lipzen A."/>
            <person name="Salamov A."/>
            <person name="Henrissat B."/>
            <person name="Wiebenga A."/>
            <person name="De vries R.P."/>
            <person name="Grigoriev I.V."/>
            <person name="Mortensen U.H."/>
            <person name="Andersen M.R."/>
            <person name="Baker S.E."/>
        </authorList>
    </citation>
    <scope>NUCLEOTIDE SEQUENCE [LARGE SCALE GENOMIC DNA]</scope>
    <source>
        <strain evidence="2 3">CBS 707.79</strain>
    </source>
</reference>
<evidence type="ECO:0000256" key="1">
    <source>
        <dbReference type="SAM" id="MobiDB-lite"/>
    </source>
</evidence>
<gene>
    <name evidence="2" type="ORF">BO71DRAFT_85960</name>
</gene>
<dbReference type="AlphaFoldDB" id="A0A319F4I5"/>
<dbReference type="VEuPathDB" id="FungiDB:BO71DRAFT_85960"/>
<dbReference type="EMBL" id="KZ825798">
    <property type="protein sequence ID" value="PYH99942.1"/>
    <property type="molecule type" value="Genomic_DNA"/>
</dbReference>
<name>A0A319F4I5_9EURO</name>
<proteinExistence type="predicted"/>